<dbReference type="AlphaFoldDB" id="A0A6I4YW44"/>
<reference evidence="1 2" key="1">
    <citation type="submission" date="2019-11" db="EMBL/GenBank/DDBJ databases">
        <title>Genome sequence of Deinococcus xianganensis Y35, AI-2 producing algicidal bacterium, isolated from lake water.</title>
        <authorList>
            <person name="Li Y."/>
        </authorList>
    </citation>
    <scope>NUCLEOTIDE SEQUENCE [LARGE SCALE GENOMIC DNA]</scope>
    <source>
        <strain evidence="1 2">Y35</strain>
    </source>
</reference>
<dbReference type="EMBL" id="WVHK01000087">
    <property type="protein sequence ID" value="MXV21323.1"/>
    <property type="molecule type" value="Genomic_DNA"/>
</dbReference>
<proteinExistence type="predicted"/>
<keyword evidence="2" id="KW-1185">Reference proteome</keyword>
<evidence type="ECO:0000313" key="2">
    <source>
        <dbReference type="Proteomes" id="UP000430519"/>
    </source>
</evidence>
<name>A0A6I4YW44_9DEIO</name>
<organism evidence="1 2">
    <name type="scientific">Deinococcus xianganensis</name>
    <dbReference type="NCBI Taxonomy" id="1507289"/>
    <lineage>
        <taxon>Bacteria</taxon>
        <taxon>Thermotogati</taxon>
        <taxon>Deinococcota</taxon>
        <taxon>Deinococci</taxon>
        <taxon>Deinococcales</taxon>
        <taxon>Deinococcaceae</taxon>
        <taxon>Deinococcus</taxon>
    </lineage>
</organism>
<dbReference type="RefSeq" id="WP_160981519.1">
    <property type="nucleotide sequence ID" value="NZ_WVHK01000087.1"/>
</dbReference>
<evidence type="ECO:0000313" key="1">
    <source>
        <dbReference type="EMBL" id="MXV21323.1"/>
    </source>
</evidence>
<comment type="caution">
    <text evidence="1">The sequence shown here is derived from an EMBL/GenBank/DDBJ whole genome shotgun (WGS) entry which is preliminary data.</text>
</comment>
<protein>
    <submittedName>
        <fullName evidence="1">Uncharacterized protein</fullName>
    </submittedName>
</protein>
<gene>
    <name evidence="1" type="ORF">GLX28_16990</name>
</gene>
<sequence>MLPSEASLNTLAAQYVARYSRCHGETCELWVARNGEALETPPDFLTGERWNDIESGIMAQDLGWRINSLLQLSLDVDWSLHPSRHQVLHAAIAAAQDLAQTFDHPDATVARDDEFMATYGLKRDEFNDRQERRRLRDRVYALLERHGLQDTRHVLYDHASYWRDAQGHLLLMCQTYTSPADLEPILSDAKAVQLESTLLGSGPYSAATTAVLYRPLL</sequence>
<accession>A0A6I4YW44</accession>
<dbReference type="Proteomes" id="UP000430519">
    <property type="component" value="Unassembled WGS sequence"/>
</dbReference>